<proteinExistence type="predicted"/>
<feature type="domain" description="F-box" evidence="1">
    <location>
        <begin position="4"/>
        <end position="48"/>
    </location>
</feature>
<sequence>MTGIQDLPFDVMLQVLDRIHDRKAIYDCARVNRAFYEAAMPALYTTISLVGLRSYESGPNFAPLNTLDKHQYLRHYVKVVEVCFGLNEYLKHPTLRNSSPQWATSLSQLPNITALRIWHPDHHYYPIRSDFTSTLTSAVSHCEKLENLTLMARINEADLTRFRKLKNVRRMRFGLLTSGTFGALSEWMRVSGCLSLCFMEAYAIEPLTMNQINPHLANLQTLHIGASHALSNKDITSVLSHARQLRFFDFLYDNFLSAPFESKAEYHVNLPHLEAIVIRHSGVWSKPSCQDLFSWLRVVLSSSTSLKSFSLLSDDGKEIHHPQTGLVDVLTSCSTLKILNLPSVVFRLPQLSKIFGSLKIVRVVSLFVTDVKCLDFHQQLRTRGGSKIVAFYLRSNRSTCPYFSVVPKVKEMMTTLKRSGGHFQRLSQEKQTWQALWTEGTMTDRTEGSQDLLKYEYPEMYSHFA</sequence>
<protein>
    <recommendedName>
        <fullName evidence="1">F-box domain-containing protein</fullName>
    </recommendedName>
</protein>
<evidence type="ECO:0000313" key="2">
    <source>
        <dbReference type="EMBL" id="KAL0065949.1"/>
    </source>
</evidence>
<comment type="caution">
    <text evidence="2">The sequence shown here is derived from an EMBL/GenBank/DDBJ whole genome shotgun (WGS) entry which is preliminary data.</text>
</comment>
<keyword evidence="3" id="KW-1185">Reference proteome</keyword>
<dbReference type="InterPro" id="IPR032675">
    <property type="entry name" value="LRR_dom_sf"/>
</dbReference>
<dbReference type="Proteomes" id="UP001437256">
    <property type="component" value="Unassembled WGS sequence"/>
</dbReference>
<gene>
    <name evidence="2" type="ORF">AAF712_007076</name>
</gene>
<dbReference type="Pfam" id="PF12937">
    <property type="entry name" value="F-box-like"/>
    <property type="match status" value="1"/>
</dbReference>
<name>A0ABR2ZYS9_9AGAR</name>
<accession>A0ABR2ZYS9</accession>
<dbReference type="InterPro" id="IPR001810">
    <property type="entry name" value="F-box_dom"/>
</dbReference>
<reference evidence="2 3" key="1">
    <citation type="submission" date="2024-05" db="EMBL/GenBank/DDBJ databases">
        <title>A draft genome resource for the thread blight pathogen Marasmius tenuissimus strain MS-2.</title>
        <authorList>
            <person name="Yulfo-Soto G.E."/>
            <person name="Baruah I.K."/>
            <person name="Amoako-Attah I."/>
            <person name="Bukari Y."/>
            <person name="Meinhardt L.W."/>
            <person name="Bailey B.A."/>
            <person name="Cohen S.P."/>
        </authorList>
    </citation>
    <scope>NUCLEOTIDE SEQUENCE [LARGE SCALE GENOMIC DNA]</scope>
    <source>
        <strain evidence="2 3">MS-2</strain>
    </source>
</reference>
<organism evidence="2 3">
    <name type="scientific">Marasmius tenuissimus</name>
    <dbReference type="NCBI Taxonomy" id="585030"/>
    <lineage>
        <taxon>Eukaryota</taxon>
        <taxon>Fungi</taxon>
        <taxon>Dikarya</taxon>
        <taxon>Basidiomycota</taxon>
        <taxon>Agaricomycotina</taxon>
        <taxon>Agaricomycetes</taxon>
        <taxon>Agaricomycetidae</taxon>
        <taxon>Agaricales</taxon>
        <taxon>Marasmiineae</taxon>
        <taxon>Marasmiaceae</taxon>
        <taxon>Marasmius</taxon>
    </lineage>
</organism>
<evidence type="ECO:0000259" key="1">
    <source>
        <dbReference type="Pfam" id="PF12937"/>
    </source>
</evidence>
<evidence type="ECO:0000313" key="3">
    <source>
        <dbReference type="Proteomes" id="UP001437256"/>
    </source>
</evidence>
<dbReference type="SUPFAM" id="SSF52047">
    <property type="entry name" value="RNI-like"/>
    <property type="match status" value="1"/>
</dbReference>
<dbReference type="EMBL" id="JBBXMP010000041">
    <property type="protein sequence ID" value="KAL0065949.1"/>
    <property type="molecule type" value="Genomic_DNA"/>
</dbReference>
<dbReference type="Gene3D" id="3.80.10.10">
    <property type="entry name" value="Ribonuclease Inhibitor"/>
    <property type="match status" value="1"/>
</dbReference>